<evidence type="ECO:0000256" key="1">
    <source>
        <dbReference type="SAM" id="MobiDB-lite"/>
    </source>
</evidence>
<feature type="compositionally biased region" description="Polar residues" evidence="1">
    <location>
        <begin position="149"/>
        <end position="163"/>
    </location>
</feature>
<feature type="domain" description="Ell binding protein Ebp1 C-terminal" evidence="2">
    <location>
        <begin position="538"/>
        <end position="799"/>
    </location>
</feature>
<feature type="compositionally biased region" description="Polar residues" evidence="1">
    <location>
        <begin position="459"/>
        <end position="468"/>
    </location>
</feature>
<feature type="region of interest" description="Disordered" evidence="1">
    <location>
        <begin position="441"/>
        <end position="479"/>
    </location>
</feature>
<organism evidence="3 4">
    <name type="scientific">Aspergillus tanneri</name>
    <dbReference type="NCBI Taxonomy" id="1220188"/>
    <lineage>
        <taxon>Eukaryota</taxon>
        <taxon>Fungi</taxon>
        <taxon>Dikarya</taxon>
        <taxon>Ascomycota</taxon>
        <taxon>Pezizomycotina</taxon>
        <taxon>Eurotiomycetes</taxon>
        <taxon>Eurotiomycetidae</taxon>
        <taxon>Eurotiales</taxon>
        <taxon>Aspergillaceae</taxon>
        <taxon>Aspergillus</taxon>
        <taxon>Aspergillus subgen. Circumdati</taxon>
    </lineage>
</organism>
<dbReference type="RefSeq" id="XP_033426888.1">
    <property type="nucleotide sequence ID" value="XM_033570856.1"/>
</dbReference>
<name>A0A5M9MYN4_9EURO</name>
<feature type="compositionally biased region" description="Polar residues" evidence="1">
    <location>
        <begin position="297"/>
        <end position="306"/>
    </location>
</feature>
<feature type="compositionally biased region" description="Basic and acidic residues" evidence="1">
    <location>
        <begin position="205"/>
        <end position="230"/>
    </location>
</feature>
<comment type="caution">
    <text evidence="3">The sequence shown here is derived from an EMBL/GenBank/DDBJ whole genome shotgun (WGS) entry which is preliminary data.</text>
</comment>
<evidence type="ECO:0000259" key="2">
    <source>
        <dbReference type="Pfam" id="PF21204"/>
    </source>
</evidence>
<dbReference type="VEuPathDB" id="FungiDB:EYZ11_007899"/>
<feature type="compositionally biased region" description="Low complexity" evidence="1">
    <location>
        <begin position="257"/>
        <end position="280"/>
    </location>
</feature>
<evidence type="ECO:0000313" key="4">
    <source>
        <dbReference type="Proteomes" id="UP000324241"/>
    </source>
</evidence>
<gene>
    <name evidence="3" type="ORF">ATNIH1004_006220</name>
</gene>
<feature type="compositionally biased region" description="Basic and acidic residues" evidence="1">
    <location>
        <begin position="309"/>
        <end position="319"/>
    </location>
</feature>
<feature type="region of interest" description="Disordered" evidence="1">
    <location>
        <begin position="1"/>
        <end position="30"/>
    </location>
</feature>
<protein>
    <recommendedName>
        <fullName evidence="2">Ell binding protein Ebp1 C-terminal domain-containing protein</fullName>
    </recommendedName>
</protein>
<dbReference type="Pfam" id="PF21204">
    <property type="entry name" value="Ebp1_C"/>
    <property type="match status" value="1"/>
</dbReference>
<feature type="compositionally biased region" description="Polar residues" evidence="1">
    <location>
        <begin position="320"/>
        <end position="351"/>
    </location>
</feature>
<dbReference type="InterPro" id="IPR049403">
    <property type="entry name" value="Ebp1_C"/>
</dbReference>
<dbReference type="GeneID" id="54328922"/>
<dbReference type="Proteomes" id="UP000324241">
    <property type="component" value="Unassembled WGS sequence"/>
</dbReference>
<sequence length="813" mass="90288">MSVNQPFGSTDDGIRITKPKASNQRPSTAVKDTIDRRLKHLKEEVLPIYPFLLTVPTDVPFRLGSRFINNWAVSSDGPFSPEEQQLQYMTFLTHHEGDSLLVAVGDWSDGTGNVMSDLRPDPQSAASTPSNRSIKKISLNDYKNKRKTSGTTSPVGQEANNHTTPTTYVVADTHRIPKVDPIGNNLQRKSNKFAFIQPSSGHTLESTERKRCPEPENENSRPQERKEPRITHQKKPRLSPTGSIEPKTLDRSKANELPTLLSPTLPPTTNSPRLPRLLSPTLPPDLEKELARLEGNPPQQKRNSSAELVKVRSKQDRPLNRSTQVDSTPTISRQGSNGKYLNSTSDRNATASPPVIPESHGTPKTSLTYQTNSKASSLDASVRQQLVVKLKYGRSNRKRVEALLKFSGKKKQAPPNSPVRDPVDPELSQTMKVEQNVMRIPAPDRSSSRSHRVEGRTKLGTSTQSIVSLSEGPRDPKLSIPEKVRTSKLPISDSALHQQGRASQALVASGRDLGVSMTRSETGCDSKTPFSSVVKNTVAEAVATAKLSPLQSSGQPTVQRNSDRRAWKDEYQKYGNLGRELKHAAERHTAKDTVTGADEKLAVATAIEAILCFILAFVADDQSKTLPSQAGDSSSWLSILAYWRVVKKNSISYPHLHSLCSILGAVSYDAIHSLDLERLAITPLPRENTPAQAPLSDESSALIEESRRNRKEIQELKNRLPEYYRESQRLWLEGLRGLSEDVLAREFPSTWSKRSRNFSEQGRQQLKVGDFSGEFFLPLGRANSPVETVRFGYEVLKEWCTKEGVVWRGLLNL</sequence>
<dbReference type="AlphaFoldDB" id="A0A5M9MYN4"/>
<feature type="compositionally biased region" description="Polar residues" evidence="1">
    <location>
        <begin position="362"/>
        <end position="379"/>
    </location>
</feature>
<proteinExistence type="predicted"/>
<dbReference type="OrthoDB" id="284473at2759"/>
<feature type="region of interest" description="Disordered" evidence="1">
    <location>
        <begin position="113"/>
        <end position="163"/>
    </location>
</feature>
<feature type="region of interest" description="Disordered" evidence="1">
    <location>
        <begin position="195"/>
        <end position="379"/>
    </location>
</feature>
<reference evidence="3 4" key="1">
    <citation type="submission" date="2019-08" db="EMBL/GenBank/DDBJ databases">
        <title>The genome sequence of a newly discovered highly antifungal drug resistant Aspergillus species, Aspergillus tanneri NIH 1004.</title>
        <authorList>
            <person name="Mounaud S."/>
            <person name="Singh I."/>
            <person name="Joardar V."/>
            <person name="Pakala S."/>
            <person name="Pakala S."/>
            <person name="Venepally P."/>
            <person name="Chung J.K."/>
            <person name="Losada L."/>
            <person name="Nierman W.C."/>
        </authorList>
    </citation>
    <scope>NUCLEOTIDE SEQUENCE [LARGE SCALE GENOMIC DNA]</scope>
    <source>
        <strain evidence="3 4">NIH1004</strain>
    </source>
</reference>
<accession>A0A5M9MYN4</accession>
<evidence type="ECO:0000313" key="3">
    <source>
        <dbReference type="EMBL" id="KAA8647527.1"/>
    </source>
</evidence>
<dbReference type="EMBL" id="QUQM01000004">
    <property type="protein sequence ID" value="KAA8647527.1"/>
    <property type="molecule type" value="Genomic_DNA"/>
</dbReference>